<dbReference type="InterPro" id="IPR043707">
    <property type="entry name" value="DUF5647"/>
</dbReference>
<comment type="caution">
    <text evidence="1">The sequence shown here is derived from an EMBL/GenBank/DDBJ whole genome shotgun (WGS) entry which is preliminary data.</text>
</comment>
<name>X0U652_9ZZZZ</name>
<dbReference type="Pfam" id="PF18882">
    <property type="entry name" value="DUF5647"/>
    <property type="match status" value="1"/>
</dbReference>
<gene>
    <name evidence="1" type="ORF">S01H1_09463</name>
</gene>
<organism evidence="1">
    <name type="scientific">marine sediment metagenome</name>
    <dbReference type="NCBI Taxonomy" id="412755"/>
    <lineage>
        <taxon>unclassified sequences</taxon>
        <taxon>metagenomes</taxon>
        <taxon>ecological metagenomes</taxon>
    </lineage>
</organism>
<sequence>MSEYSNFLAMISTEFHRYLMENNEFASALPANTLVIFQVEGEIDFNKWHKEKSLRNQEEGQPISYVQLKKWRKHSSIEEVKLQKATA</sequence>
<dbReference type="AlphaFoldDB" id="X0U652"/>
<accession>X0U652</accession>
<proteinExistence type="predicted"/>
<reference evidence="1" key="1">
    <citation type="journal article" date="2014" name="Front. Microbiol.">
        <title>High frequency of phylogenetically diverse reductive dehalogenase-homologous genes in deep subseafloor sedimentary metagenomes.</title>
        <authorList>
            <person name="Kawai M."/>
            <person name="Futagami T."/>
            <person name="Toyoda A."/>
            <person name="Takaki Y."/>
            <person name="Nishi S."/>
            <person name="Hori S."/>
            <person name="Arai W."/>
            <person name="Tsubouchi T."/>
            <person name="Morono Y."/>
            <person name="Uchiyama I."/>
            <person name="Ito T."/>
            <person name="Fujiyama A."/>
            <person name="Inagaki F."/>
            <person name="Takami H."/>
        </authorList>
    </citation>
    <scope>NUCLEOTIDE SEQUENCE</scope>
    <source>
        <strain evidence="1">Expedition CK06-06</strain>
    </source>
</reference>
<protein>
    <submittedName>
        <fullName evidence="1">Uncharacterized protein</fullName>
    </submittedName>
</protein>
<evidence type="ECO:0000313" key="1">
    <source>
        <dbReference type="EMBL" id="GAF83960.1"/>
    </source>
</evidence>
<dbReference type="EMBL" id="BARS01004835">
    <property type="protein sequence ID" value="GAF83960.1"/>
    <property type="molecule type" value="Genomic_DNA"/>
</dbReference>